<reference evidence="4" key="3">
    <citation type="submission" date="2025-04" db="UniProtKB">
        <authorList>
            <consortium name="RefSeq"/>
        </authorList>
    </citation>
    <scope>IDENTIFICATION</scope>
    <source>
        <strain evidence="4">CBS 781.70</strain>
    </source>
</reference>
<evidence type="ECO:0000313" key="4">
    <source>
        <dbReference type="RefSeq" id="XP_033529938.1"/>
    </source>
</evidence>
<keyword evidence="1" id="KW-0472">Membrane</keyword>
<dbReference type="AlphaFoldDB" id="A0A6G1FRA3"/>
<keyword evidence="1" id="KW-1133">Transmembrane helix</keyword>
<dbReference type="Proteomes" id="UP000504638">
    <property type="component" value="Unplaced"/>
</dbReference>
<name>A0A6G1FRA3_9PEZI</name>
<keyword evidence="1" id="KW-0812">Transmembrane</keyword>
<sequence>MRWIRNTKRNSGVRPIQLAILTAMTIYITSIGTLSGTYLSTGDSITCSLETQWRHLFQNKDEQRVRAIQDAFRCCGFRTPRDMPWPFPSASHGIDPTTCSHQFRRSASCLGPWMAEERKAAGILVTVAWGVFVWGVVVVTVAMRRQNDASRFEELDYEEQPRRGREIEGGRALEY</sequence>
<reference evidence="4" key="2">
    <citation type="submission" date="2020-04" db="EMBL/GenBank/DDBJ databases">
        <authorList>
            <consortium name="NCBI Genome Project"/>
        </authorList>
    </citation>
    <scope>NUCLEOTIDE SEQUENCE</scope>
    <source>
        <strain evidence="4">CBS 781.70</strain>
    </source>
</reference>
<evidence type="ECO:0008006" key="5">
    <source>
        <dbReference type="Google" id="ProtNLM"/>
    </source>
</evidence>
<proteinExistence type="predicted"/>
<dbReference type="RefSeq" id="XP_033529938.1">
    <property type="nucleotide sequence ID" value="XM_033674525.1"/>
</dbReference>
<keyword evidence="3" id="KW-1185">Reference proteome</keyword>
<dbReference type="EMBL" id="ML975186">
    <property type="protein sequence ID" value="KAF1808307.1"/>
    <property type="molecule type" value="Genomic_DNA"/>
</dbReference>
<organism evidence="2">
    <name type="scientific">Eremomyces bilateralis CBS 781.70</name>
    <dbReference type="NCBI Taxonomy" id="1392243"/>
    <lineage>
        <taxon>Eukaryota</taxon>
        <taxon>Fungi</taxon>
        <taxon>Dikarya</taxon>
        <taxon>Ascomycota</taxon>
        <taxon>Pezizomycotina</taxon>
        <taxon>Dothideomycetes</taxon>
        <taxon>Dothideomycetes incertae sedis</taxon>
        <taxon>Eremomycetales</taxon>
        <taxon>Eremomycetaceae</taxon>
        <taxon>Eremomyces</taxon>
    </lineage>
</organism>
<evidence type="ECO:0000313" key="2">
    <source>
        <dbReference type="EMBL" id="KAF1808307.1"/>
    </source>
</evidence>
<evidence type="ECO:0000313" key="3">
    <source>
        <dbReference type="Proteomes" id="UP000504638"/>
    </source>
</evidence>
<reference evidence="2 4" key="1">
    <citation type="submission" date="2020-01" db="EMBL/GenBank/DDBJ databases">
        <authorList>
            <consortium name="DOE Joint Genome Institute"/>
            <person name="Haridas S."/>
            <person name="Albert R."/>
            <person name="Binder M."/>
            <person name="Bloem J."/>
            <person name="Labutti K."/>
            <person name="Salamov A."/>
            <person name="Andreopoulos B."/>
            <person name="Baker S.E."/>
            <person name="Barry K."/>
            <person name="Bills G."/>
            <person name="Bluhm B.H."/>
            <person name="Cannon C."/>
            <person name="Castanera R."/>
            <person name="Culley D.E."/>
            <person name="Daum C."/>
            <person name="Ezra D."/>
            <person name="Gonzalez J.B."/>
            <person name="Henrissat B."/>
            <person name="Kuo A."/>
            <person name="Liang C."/>
            <person name="Lipzen A."/>
            <person name="Lutzoni F."/>
            <person name="Magnuson J."/>
            <person name="Mondo S."/>
            <person name="Nolan M."/>
            <person name="Ohm R."/>
            <person name="Pangilinan J."/>
            <person name="Park H.-J."/>
            <person name="Ramirez L."/>
            <person name="Alfaro M."/>
            <person name="Sun H."/>
            <person name="Tritt A."/>
            <person name="Yoshinaga Y."/>
            <person name="Zwiers L.-H."/>
            <person name="Turgeon B.G."/>
            <person name="Goodwin S.B."/>
            <person name="Spatafora J.W."/>
            <person name="Crous P.W."/>
            <person name="Grigoriev I.V."/>
        </authorList>
    </citation>
    <scope>NUCLEOTIDE SEQUENCE</scope>
    <source>
        <strain evidence="2 4">CBS 781.70</strain>
    </source>
</reference>
<gene>
    <name evidence="2 4" type="ORF">P152DRAFT_226404</name>
</gene>
<accession>A0A6G1FRA3</accession>
<dbReference type="GeneID" id="54415095"/>
<evidence type="ECO:0000256" key="1">
    <source>
        <dbReference type="SAM" id="Phobius"/>
    </source>
</evidence>
<protein>
    <recommendedName>
        <fullName evidence="5">Tetraspanin Tsp3</fullName>
    </recommendedName>
</protein>
<dbReference type="OrthoDB" id="71600at2759"/>
<feature type="transmembrane region" description="Helical" evidence="1">
    <location>
        <begin position="120"/>
        <end position="142"/>
    </location>
</feature>
<feature type="transmembrane region" description="Helical" evidence="1">
    <location>
        <begin position="12"/>
        <end position="34"/>
    </location>
</feature>